<dbReference type="InterPro" id="IPR035965">
    <property type="entry name" value="PAS-like_dom_sf"/>
</dbReference>
<keyword evidence="8" id="KW-1133">Transmembrane helix</keyword>
<keyword evidence="6 8" id="KW-0472">Membrane</keyword>
<evidence type="ECO:0000313" key="12">
    <source>
        <dbReference type="Proteomes" id="UP001597052"/>
    </source>
</evidence>
<gene>
    <name evidence="11" type="ORF">ACFSBW_11965</name>
</gene>
<dbReference type="PROSITE" id="PS50112">
    <property type="entry name" value="PAS"/>
    <property type="match status" value="1"/>
</dbReference>
<dbReference type="InterPro" id="IPR036097">
    <property type="entry name" value="HisK_dim/P_sf"/>
</dbReference>
<evidence type="ECO:0000313" key="11">
    <source>
        <dbReference type="EMBL" id="MFD1642588.1"/>
    </source>
</evidence>
<keyword evidence="5 11" id="KW-0418">Kinase</keyword>
<dbReference type="AlphaFoldDB" id="A0ABD6DAG7"/>
<dbReference type="Pfam" id="PF16927">
    <property type="entry name" value="HisKA_7TM"/>
    <property type="match status" value="1"/>
</dbReference>
<evidence type="ECO:0000259" key="9">
    <source>
        <dbReference type="PROSITE" id="PS50109"/>
    </source>
</evidence>
<dbReference type="InterPro" id="IPR000014">
    <property type="entry name" value="PAS"/>
</dbReference>
<dbReference type="InterPro" id="IPR003594">
    <property type="entry name" value="HATPase_dom"/>
</dbReference>
<dbReference type="Gene3D" id="3.30.565.10">
    <property type="entry name" value="Histidine kinase-like ATPase, C-terminal domain"/>
    <property type="match status" value="1"/>
</dbReference>
<evidence type="ECO:0000256" key="5">
    <source>
        <dbReference type="ARBA" id="ARBA00022777"/>
    </source>
</evidence>
<dbReference type="CDD" id="cd00130">
    <property type="entry name" value="PAS"/>
    <property type="match status" value="1"/>
</dbReference>
<comment type="caution">
    <text evidence="11">The sequence shown here is derived from an EMBL/GenBank/DDBJ whole genome shotgun (WGS) entry which is preliminary data.</text>
</comment>
<dbReference type="InterPro" id="IPR005467">
    <property type="entry name" value="His_kinase_dom"/>
</dbReference>
<keyword evidence="3" id="KW-0597">Phosphoprotein</keyword>
<feature type="transmembrane region" description="Helical" evidence="8">
    <location>
        <begin position="6"/>
        <end position="23"/>
    </location>
</feature>
<evidence type="ECO:0000256" key="4">
    <source>
        <dbReference type="ARBA" id="ARBA00022679"/>
    </source>
</evidence>
<dbReference type="PANTHER" id="PTHR42878">
    <property type="entry name" value="TWO-COMPONENT HISTIDINE KINASE"/>
    <property type="match status" value="1"/>
</dbReference>
<dbReference type="Pfam" id="PF08448">
    <property type="entry name" value="PAS_4"/>
    <property type="match status" value="2"/>
</dbReference>
<evidence type="ECO:0000256" key="7">
    <source>
        <dbReference type="SAM" id="MobiDB-lite"/>
    </source>
</evidence>
<feature type="transmembrane region" description="Helical" evidence="8">
    <location>
        <begin position="35"/>
        <end position="56"/>
    </location>
</feature>
<dbReference type="SMART" id="SM00387">
    <property type="entry name" value="HATPase_c"/>
    <property type="match status" value="1"/>
</dbReference>
<dbReference type="InterPro" id="IPR013656">
    <property type="entry name" value="PAS_4"/>
</dbReference>
<keyword evidence="8" id="KW-0812">Transmembrane</keyword>
<dbReference type="Pfam" id="PF00512">
    <property type="entry name" value="HisKA"/>
    <property type="match status" value="1"/>
</dbReference>
<dbReference type="SMART" id="SM00388">
    <property type="entry name" value="HisKA"/>
    <property type="match status" value="1"/>
</dbReference>
<feature type="transmembrane region" description="Helical" evidence="8">
    <location>
        <begin position="98"/>
        <end position="116"/>
    </location>
</feature>
<dbReference type="EMBL" id="JBHUDM010000003">
    <property type="protein sequence ID" value="MFD1642588.1"/>
    <property type="molecule type" value="Genomic_DNA"/>
</dbReference>
<dbReference type="InterPro" id="IPR036890">
    <property type="entry name" value="HATPase_C_sf"/>
</dbReference>
<dbReference type="GO" id="GO:0004673">
    <property type="term" value="F:protein histidine kinase activity"/>
    <property type="evidence" value="ECO:0007669"/>
    <property type="project" value="UniProtKB-EC"/>
</dbReference>
<name>A0ABD6DAG7_9EURY</name>
<evidence type="ECO:0000259" key="10">
    <source>
        <dbReference type="PROSITE" id="PS50112"/>
    </source>
</evidence>
<protein>
    <recommendedName>
        <fullName evidence="2">histidine kinase</fullName>
        <ecNumber evidence="2">2.7.13.3</ecNumber>
    </recommendedName>
</protein>
<evidence type="ECO:0000256" key="8">
    <source>
        <dbReference type="SAM" id="Phobius"/>
    </source>
</evidence>
<dbReference type="InterPro" id="IPR003661">
    <property type="entry name" value="HisK_dim/P_dom"/>
</dbReference>
<dbReference type="SUPFAM" id="SSF47384">
    <property type="entry name" value="Homodimeric domain of signal transducing histidine kinase"/>
    <property type="match status" value="1"/>
</dbReference>
<evidence type="ECO:0000256" key="3">
    <source>
        <dbReference type="ARBA" id="ARBA00022553"/>
    </source>
</evidence>
<dbReference type="CDD" id="cd00082">
    <property type="entry name" value="HisKA"/>
    <property type="match status" value="1"/>
</dbReference>
<dbReference type="GO" id="GO:0016020">
    <property type="term" value="C:membrane"/>
    <property type="evidence" value="ECO:0007669"/>
    <property type="project" value="UniProtKB-SubCell"/>
</dbReference>
<evidence type="ECO:0000256" key="1">
    <source>
        <dbReference type="ARBA" id="ARBA00000085"/>
    </source>
</evidence>
<dbReference type="PANTHER" id="PTHR42878:SF13">
    <property type="entry name" value="HISTIDINE KINASE"/>
    <property type="match status" value="1"/>
</dbReference>
<dbReference type="InterPro" id="IPR050351">
    <property type="entry name" value="BphY/WalK/GraS-like"/>
</dbReference>
<evidence type="ECO:0000256" key="6">
    <source>
        <dbReference type="ARBA" id="ARBA00023136"/>
    </source>
</evidence>
<dbReference type="InterPro" id="IPR031621">
    <property type="entry name" value="HisKA_7TM"/>
</dbReference>
<proteinExistence type="predicted"/>
<dbReference type="NCBIfam" id="TIGR00229">
    <property type="entry name" value="sensory_box"/>
    <property type="match status" value="1"/>
</dbReference>
<accession>A0ABD6DAG7</accession>
<dbReference type="Proteomes" id="UP001597052">
    <property type="component" value="Unassembled WGS sequence"/>
</dbReference>
<sequence>MLPGFELAVLSGISAAVLAVVAYRKTAGQSRLVRGSFVGVGVAGLLWAVGYANYLLVDPAESYAALRWLWLGSIPFVTLWVVFVIAYTDQAALFKRRILVLLAIEPVVVLLAALTMPAHDLFLSGQSTGTIAGYEVLVPTIGPLFVFHQLYTFLLGVFSLLLLIRTLGDTDPAYHPQLLVLVAAGSLPLIGPLQQLSSLTIAAIHGPPLVLSLFCGMLLLGGLRYRLFDVLPTARGHILSTMEDGVVLVDDDGRIRIANAAARRQLALPEPVIGCDAAAVLPCGDQLLQFASRNDSPETALHAMGSETTHRTDGGTAQLRPHPSGLELFFQTEGSERHFIVSTEPAPAETTVEGQLLVFRDVTAQRDQELEFQAVIEHTTDVVTIADPDGRITYVSPSVEPELSYTPVELIGTEVGGLFHPDDTEAVEAELSTVEGTDKVVHSQYRIRTGDGEWRMVETTVRGGRSTPVTDGVILTTRDITDRYRHQQRRRVMNRVLRHDLRNDMNVVVGHAEILVDALDSDQVRHAETIQQKASNLVRLGEKVRKIDQRLHGRDRALKRIDLSRIVEDEVRSLHERYPETAIRTRIQEASILGDTLIRAAVANLIENAIEHNDSDHPEVDVEVSTNPETGRVELAVSDNGPGIPEAEQRVITAGIETPLEHISGLGLWLVKWIVEGMDGDLGIENTDPRGSVVTLSFPSVEQATADADRSAPESASNADRSADQFTDTVGSRRTGAPIQTTTRGDG</sequence>
<dbReference type="PRINTS" id="PR00344">
    <property type="entry name" value="BCTRLSENSOR"/>
</dbReference>
<dbReference type="Pfam" id="PF02518">
    <property type="entry name" value="HATPase_c"/>
    <property type="match status" value="1"/>
</dbReference>
<feature type="domain" description="Histidine kinase" evidence="9">
    <location>
        <begin position="496"/>
        <end position="702"/>
    </location>
</feature>
<dbReference type="SUPFAM" id="SSF55785">
    <property type="entry name" value="PYP-like sensor domain (PAS domain)"/>
    <property type="match status" value="2"/>
</dbReference>
<dbReference type="CDD" id="cd00075">
    <property type="entry name" value="HATPase"/>
    <property type="match status" value="1"/>
</dbReference>
<dbReference type="SMART" id="SM00091">
    <property type="entry name" value="PAS"/>
    <property type="match status" value="2"/>
</dbReference>
<keyword evidence="12" id="KW-1185">Reference proteome</keyword>
<dbReference type="PROSITE" id="PS50109">
    <property type="entry name" value="HIS_KIN"/>
    <property type="match status" value="1"/>
</dbReference>
<keyword evidence="4" id="KW-0808">Transferase</keyword>
<comment type="catalytic activity">
    <reaction evidence="1">
        <text>ATP + protein L-histidine = ADP + protein N-phospho-L-histidine.</text>
        <dbReference type="EC" id="2.7.13.3"/>
    </reaction>
</comment>
<dbReference type="InterPro" id="IPR004358">
    <property type="entry name" value="Sig_transdc_His_kin-like_C"/>
</dbReference>
<feature type="transmembrane region" description="Helical" evidence="8">
    <location>
        <begin position="68"/>
        <end position="86"/>
    </location>
</feature>
<dbReference type="Gene3D" id="3.30.450.20">
    <property type="entry name" value="PAS domain"/>
    <property type="match status" value="2"/>
</dbReference>
<dbReference type="EC" id="2.7.13.3" evidence="2"/>
<reference evidence="11 12" key="1">
    <citation type="journal article" date="2019" name="Int. J. Syst. Evol. Microbiol.">
        <title>The Global Catalogue of Microorganisms (GCM) 10K type strain sequencing project: providing services to taxonomists for standard genome sequencing and annotation.</title>
        <authorList>
            <consortium name="The Broad Institute Genomics Platform"/>
            <consortium name="The Broad Institute Genome Sequencing Center for Infectious Disease"/>
            <person name="Wu L."/>
            <person name="Ma J."/>
        </authorList>
    </citation>
    <scope>NUCLEOTIDE SEQUENCE [LARGE SCALE GENOMIC DNA]</scope>
    <source>
        <strain evidence="11 12">CGMCC 1.10593</strain>
    </source>
</reference>
<feature type="transmembrane region" description="Helical" evidence="8">
    <location>
        <begin position="199"/>
        <end position="220"/>
    </location>
</feature>
<evidence type="ECO:0000256" key="2">
    <source>
        <dbReference type="ARBA" id="ARBA00012438"/>
    </source>
</evidence>
<organism evidence="11 12">
    <name type="scientific">Halohasta litorea</name>
    <dbReference type="NCBI Taxonomy" id="869891"/>
    <lineage>
        <taxon>Archaea</taxon>
        <taxon>Methanobacteriati</taxon>
        <taxon>Methanobacteriota</taxon>
        <taxon>Stenosarchaea group</taxon>
        <taxon>Halobacteria</taxon>
        <taxon>Halobacteriales</taxon>
        <taxon>Haloferacaceae</taxon>
        <taxon>Halohasta</taxon>
    </lineage>
</organism>
<feature type="compositionally biased region" description="Polar residues" evidence="7">
    <location>
        <begin position="714"/>
        <end position="747"/>
    </location>
</feature>
<feature type="region of interest" description="Disordered" evidence="7">
    <location>
        <begin position="704"/>
        <end position="747"/>
    </location>
</feature>
<feature type="transmembrane region" description="Helical" evidence="8">
    <location>
        <begin position="136"/>
        <end position="164"/>
    </location>
</feature>
<dbReference type="SUPFAM" id="SSF55874">
    <property type="entry name" value="ATPase domain of HSP90 chaperone/DNA topoisomerase II/histidine kinase"/>
    <property type="match status" value="1"/>
</dbReference>
<feature type="domain" description="PAS" evidence="10">
    <location>
        <begin position="368"/>
        <end position="438"/>
    </location>
</feature>